<sequence length="143" mass="15861">MDYLSHFEKARKELEDFYLGVPEDSEDLSFDYLAQAQQQKAGPSSDIKKPGPSDPAAETNPRKQEQSAQFHRVSNNSNGGSFQNHHAGGGNERRASQGPHRYVPRACCTIDVHVPTQGDVVIKSSAHEADPKRAQEECRETAR</sequence>
<gene>
    <name evidence="2" type="ORF">RHGRI_036127</name>
</gene>
<feature type="compositionally biased region" description="Basic and acidic residues" evidence="1">
    <location>
        <begin position="125"/>
        <end position="143"/>
    </location>
</feature>
<evidence type="ECO:0000313" key="3">
    <source>
        <dbReference type="Proteomes" id="UP000823749"/>
    </source>
</evidence>
<dbReference type="EMBL" id="JACTNZ010000013">
    <property type="protein sequence ID" value="KAG5514979.1"/>
    <property type="molecule type" value="Genomic_DNA"/>
</dbReference>
<reference evidence="2 3" key="1">
    <citation type="submission" date="2020-08" db="EMBL/GenBank/DDBJ databases">
        <title>Plant Genome Project.</title>
        <authorList>
            <person name="Zhang R.-G."/>
        </authorList>
    </citation>
    <scope>NUCLEOTIDE SEQUENCE [LARGE SCALE GENOMIC DNA]</scope>
    <source>
        <strain evidence="2">WSP0</strain>
        <tissue evidence="2">Leaf</tissue>
    </source>
</reference>
<evidence type="ECO:0000256" key="1">
    <source>
        <dbReference type="SAM" id="MobiDB-lite"/>
    </source>
</evidence>
<feature type="region of interest" description="Disordered" evidence="1">
    <location>
        <begin position="122"/>
        <end position="143"/>
    </location>
</feature>
<feature type="region of interest" description="Disordered" evidence="1">
    <location>
        <begin position="33"/>
        <end position="100"/>
    </location>
</feature>
<organism evidence="2 3">
    <name type="scientific">Rhododendron griersonianum</name>
    <dbReference type="NCBI Taxonomy" id="479676"/>
    <lineage>
        <taxon>Eukaryota</taxon>
        <taxon>Viridiplantae</taxon>
        <taxon>Streptophyta</taxon>
        <taxon>Embryophyta</taxon>
        <taxon>Tracheophyta</taxon>
        <taxon>Spermatophyta</taxon>
        <taxon>Magnoliopsida</taxon>
        <taxon>eudicotyledons</taxon>
        <taxon>Gunneridae</taxon>
        <taxon>Pentapetalae</taxon>
        <taxon>asterids</taxon>
        <taxon>Ericales</taxon>
        <taxon>Ericaceae</taxon>
        <taxon>Ericoideae</taxon>
        <taxon>Rhodoreae</taxon>
        <taxon>Rhododendron</taxon>
    </lineage>
</organism>
<accession>A0AAV6HMS7</accession>
<proteinExistence type="predicted"/>
<comment type="caution">
    <text evidence="2">The sequence shown here is derived from an EMBL/GenBank/DDBJ whole genome shotgun (WGS) entry which is preliminary data.</text>
</comment>
<keyword evidence="3" id="KW-1185">Reference proteome</keyword>
<dbReference type="Proteomes" id="UP000823749">
    <property type="component" value="Chromosome 13"/>
</dbReference>
<dbReference type="AlphaFoldDB" id="A0AAV6HMS7"/>
<protein>
    <submittedName>
        <fullName evidence="2">Uncharacterized protein</fullName>
    </submittedName>
</protein>
<evidence type="ECO:0000313" key="2">
    <source>
        <dbReference type="EMBL" id="KAG5514979.1"/>
    </source>
</evidence>
<feature type="compositionally biased region" description="Polar residues" evidence="1">
    <location>
        <begin position="66"/>
        <end position="84"/>
    </location>
</feature>
<name>A0AAV6HMS7_9ERIC</name>